<dbReference type="Proteomes" id="UP000031670">
    <property type="component" value="Unassembled WGS sequence"/>
</dbReference>
<dbReference type="EMBL" id="BBSA01000018">
    <property type="protein sequence ID" value="GAM65255.1"/>
    <property type="molecule type" value="Genomic_DNA"/>
</dbReference>
<comment type="caution">
    <text evidence="1">The sequence shown here is derived from an EMBL/GenBank/DDBJ whole genome shotgun (WGS) entry which is preliminary data.</text>
</comment>
<evidence type="ECO:0000313" key="1">
    <source>
        <dbReference type="EMBL" id="GAM65255.1"/>
    </source>
</evidence>
<protein>
    <submittedName>
        <fullName evidence="1">Uncharacterized protein</fullName>
    </submittedName>
</protein>
<accession>A0A0B8PE54</accession>
<proteinExistence type="predicted"/>
<reference evidence="1 2" key="1">
    <citation type="submission" date="2015-01" db="EMBL/GenBank/DDBJ databases">
        <title>Vibrio sp. C5 JCM 19232 whole genome shotgun sequence.</title>
        <authorList>
            <person name="Sawabe T."/>
            <person name="Meirelles P."/>
            <person name="Feng G."/>
            <person name="Sayaka M."/>
            <person name="Hattori M."/>
            <person name="Ohkuma M."/>
        </authorList>
    </citation>
    <scope>NUCLEOTIDE SEQUENCE [LARGE SCALE GENOMIC DNA]</scope>
    <source>
        <strain evidence="1 2">JCM19232</strain>
    </source>
</reference>
<reference evidence="1 2" key="2">
    <citation type="submission" date="2015-01" db="EMBL/GenBank/DDBJ databases">
        <authorList>
            <consortium name="NBRP consortium"/>
            <person name="Sawabe T."/>
            <person name="Meirelles P."/>
            <person name="Feng G."/>
            <person name="Sayaka M."/>
            <person name="Hattori M."/>
            <person name="Ohkuma M."/>
        </authorList>
    </citation>
    <scope>NUCLEOTIDE SEQUENCE [LARGE SCALE GENOMIC DNA]</scope>
    <source>
        <strain evidence="1 2">JCM19232</strain>
    </source>
</reference>
<dbReference type="AlphaFoldDB" id="A0A0B8PE54"/>
<name>A0A0B8PE54_9VIBR</name>
<gene>
    <name evidence="1" type="ORF">JCM19232_4220</name>
</gene>
<sequence length="259" mass="29570">MIFNDGLQSNGRTKRLTEGSFKKGINDLLSSNNCPILFTPTRIRKGGLNYIYRQVGKDFRKYKAASNHTWAVFKKHYFRYDGNVSEETLSNAISVMGDYFNGRPIVEKIQIVTETEEYWQQLPNGKCASLGNDVQAQAYNKAHRALFKAVGIKGSDRCADFNACLWCEHYRGIADAEHAYRLLSYRNFVIVDMEASIGESLSTGLQKEYTRLLRQRVDEVLDDMDTINPGCRRAAEDHIVEYGIHPDWMLASTTSVMRK</sequence>
<evidence type="ECO:0000313" key="2">
    <source>
        <dbReference type="Proteomes" id="UP000031670"/>
    </source>
</evidence>
<organism evidence="1 2">
    <name type="scientific">Vibrio ishigakensis</name>
    <dbReference type="NCBI Taxonomy" id="1481914"/>
    <lineage>
        <taxon>Bacteria</taxon>
        <taxon>Pseudomonadati</taxon>
        <taxon>Pseudomonadota</taxon>
        <taxon>Gammaproteobacteria</taxon>
        <taxon>Vibrionales</taxon>
        <taxon>Vibrionaceae</taxon>
        <taxon>Vibrio</taxon>
    </lineage>
</organism>